<dbReference type="AlphaFoldDB" id="Q98RZ5"/>
<evidence type="ECO:0000313" key="2">
    <source>
        <dbReference type="Proteomes" id="UP000242167"/>
    </source>
</evidence>
<dbReference type="EMBL" id="AF165818">
    <property type="protein sequence ID" value="AAK39805.1"/>
    <property type="molecule type" value="Genomic_DNA"/>
</dbReference>
<protein>
    <submittedName>
        <fullName evidence="1">Uncharacterized protein</fullName>
    </submittedName>
</protein>
<dbReference type="RefSeq" id="XP_001713510.1">
    <property type="nucleotide sequence ID" value="XM_001713458.1"/>
</dbReference>
<accession>Q98RZ5</accession>
<dbReference type="PIR" id="B90084">
    <property type="entry name" value="B90084"/>
</dbReference>
<evidence type="ECO:0000313" key="1">
    <source>
        <dbReference type="EMBL" id="AAK39805.1"/>
    </source>
</evidence>
<dbReference type="GeneID" id="857293"/>
<keyword evidence="1" id="KW-0542">Nucleomorph</keyword>
<sequence>MIMWSNRCIKRLSFDNLLTKFEFFYSNVNFKIEKTILIFFNTTTLYNKEFFIKNNFIKFSSTIITNNFLNKMAKKSYLNIKMTDVNYKKFLHGDSEYILELKEQDEKLYKKLNKNVIENDYQLLEKIEFMLMYKNILLRYTHFTINFTSKFVNFKKIIYFFLNTNKIKKLSNGKTIKPAYFCFLVSLGFYQTWKNLFKINLLTYSYVYFRFNNLTFCYNFNSEIQKNIKVLILKSKWPLNSYLILLKNKKKIFKNQYYCSTSFNSGSNNIIYSNISSKVKQKNFFNQSITVFNDEFFQNIRLNYNYIEYKNLELLFLKLQYDFSSYRMSKISKYNLFNSCVFNNSYYNYSIQLFFTFLHEYKEFLVGKKKINLLILKSLNQSIISCHKKFNHLRYLKSNIICHFSKKLNVGSLGSYKNL</sequence>
<proteinExistence type="predicted"/>
<dbReference type="Proteomes" id="UP000242167">
    <property type="component" value="Nucleomorph 1"/>
</dbReference>
<name>Q98RZ5_GUITH</name>
<geneLocation type="nucleomorph" evidence="1"/>
<gene>
    <name evidence="1" type="primary">orf419</name>
</gene>
<organism evidence="1 2">
    <name type="scientific">Guillardia theta</name>
    <name type="common">Cryptophyte</name>
    <name type="synonym">Cryptomonas phi</name>
    <dbReference type="NCBI Taxonomy" id="55529"/>
    <lineage>
        <taxon>Eukaryota</taxon>
        <taxon>Cryptophyceae</taxon>
        <taxon>Pyrenomonadales</taxon>
        <taxon>Geminigeraceae</taxon>
        <taxon>Guillardia</taxon>
    </lineage>
</organism>
<reference evidence="1 2" key="1">
    <citation type="journal article" date="2001" name="Nature">
        <title>The highly reduced genome of an enslaved algal nucleus.</title>
        <authorList>
            <person name="Douglas S."/>
            <person name="Zauner S."/>
            <person name="Fraunholz M."/>
            <person name="Beaton M."/>
            <person name="Penny S."/>
            <person name="Deng L."/>
            <person name="Wu X."/>
            <person name="Reith M."/>
            <person name="Cavalier-Smith T."/>
            <person name="Maier U."/>
        </authorList>
    </citation>
    <scope>NUCLEOTIDE SEQUENCE [LARGE SCALE GENOMIC DNA]</scope>
</reference>